<accession>A0A7I8VF41</accession>
<sequence>MKQSIKESGRRTYSYNNGVLAKHPKTEDWLVIYPHRDQEQISKPPIVLDNSKSIIRYSDPEYKMFKKLFQSTEIAKAYKNFRPTYPASVTSFILQYIDEKLTLPESRRIAVDVGCGSGQSTELLASHFQKIVGIDISEAQITVAKKENKFKHIEYKVGSFDQLPFEDSSVSLVYAGIAAHWFEPIENFYKEVDRILIPGGCLLLFGYSESHIKSFSDELNKDLDQLLEKFSESIDKYKTPKFEIVRLGYKNWKIPFDDSGRNDSLKLQKEMTLESYSGYLSSWSPYRQFLAKESSDPLQDFCLK</sequence>
<evidence type="ECO:0000259" key="4">
    <source>
        <dbReference type="Pfam" id="PF08241"/>
    </source>
</evidence>
<comment type="caution">
    <text evidence="5">The sequence shown here is derived from an EMBL/GenBank/DDBJ whole genome shotgun (WGS) entry which is preliminary data.</text>
</comment>
<dbReference type="InterPro" id="IPR051052">
    <property type="entry name" value="Diverse_substrate_MTase"/>
</dbReference>
<keyword evidence="2" id="KW-0489">Methyltransferase</keyword>
<comment type="similarity">
    <text evidence="1">Belongs to the methyltransferase superfamily.</text>
</comment>
<dbReference type="CDD" id="cd02440">
    <property type="entry name" value="AdoMet_MTases"/>
    <property type="match status" value="1"/>
</dbReference>
<dbReference type="PANTHER" id="PTHR44942:SF4">
    <property type="entry name" value="METHYLTRANSFERASE TYPE 11 DOMAIN-CONTAINING PROTEIN"/>
    <property type="match status" value="1"/>
</dbReference>
<dbReference type="Proteomes" id="UP000549394">
    <property type="component" value="Unassembled WGS sequence"/>
</dbReference>
<dbReference type="Gene3D" id="3.40.50.150">
    <property type="entry name" value="Vaccinia Virus protein VP39"/>
    <property type="match status" value="1"/>
</dbReference>
<keyword evidence="6" id="KW-1185">Reference proteome</keyword>
<dbReference type="GO" id="GO:0032259">
    <property type="term" value="P:methylation"/>
    <property type="evidence" value="ECO:0007669"/>
    <property type="project" value="UniProtKB-KW"/>
</dbReference>
<evidence type="ECO:0000313" key="6">
    <source>
        <dbReference type="Proteomes" id="UP000549394"/>
    </source>
</evidence>
<dbReference type="Pfam" id="PF08241">
    <property type="entry name" value="Methyltransf_11"/>
    <property type="match status" value="1"/>
</dbReference>
<dbReference type="PANTHER" id="PTHR44942">
    <property type="entry name" value="METHYLTRANSF_11 DOMAIN-CONTAINING PROTEIN"/>
    <property type="match status" value="1"/>
</dbReference>
<proteinExistence type="inferred from homology"/>
<dbReference type="EMBL" id="CAJFCJ010000005">
    <property type="protein sequence ID" value="CAD5114896.1"/>
    <property type="molecule type" value="Genomic_DNA"/>
</dbReference>
<dbReference type="AlphaFoldDB" id="A0A7I8VF41"/>
<evidence type="ECO:0000256" key="1">
    <source>
        <dbReference type="ARBA" id="ARBA00008361"/>
    </source>
</evidence>
<evidence type="ECO:0000256" key="3">
    <source>
        <dbReference type="ARBA" id="ARBA00022679"/>
    </source>
</evidence>
<name>A0A7I8VF41_9ANNE</name>
<dbReference type="InterPro" id="IPR029063">
    <property type="entry name" value="SAM-dependent_MTases_sf"/>
</dbReference>
<organism evidence="5 6">
    <name type="scientific">Dimorphilus gyrociliatus</name>
    <dbReference type="NCBI Taxonomy" id="2664684"/>
    <lineage>
        <taxon>Eukaryota</taxon>
        <taxon>Metazoa</taxon>
        <taxon>Spiralia</taxon>
        <taxon>Lophotrochozoa</taxon>
        <taxon>Annelida</taxon>
        <taxon>Polychaeta</taxon>
        <taxon>Polychaeta incertae sedis</taxon>
        <taxon>Dinophilidae</taxon>
        <taxon>Dimorphilus</taxon>
    </lineage>
</organism>
<feature type="domain" description="Methyltransferase type 11" evidence="4">
    <location>
        <begin position="111"/>
        <end position="203"/>
    </location>
</feature>
<dbReference type="GO" id="GO:0008757">
    <property type="term" value="F:S-adenosylmethionine-dependent methyltransferase activity"/>
    <property type="evidence" value="ECO:0007669"/>
    <property type="project" value="InterPro"/>
</dbReference>
<gene>
    <name evidence="5" type="ORF">DGYR_LOCUS3699</name>
</gene>
<keyword evidence="3" id="KW-0808">Transferase</keyword>
<evidence type="ECO:0000313" key="5">
    <source>
        <dbReference type="EMBL" id="CAD5114896.1"/>
    </source>
</evidence>
<dbReference type="SUPFAM" id="SSF53335">
    <property type="entry name" value="S-adenosyl-L-methionine-dependent methyltransferases"/>
    <property type="match status" value="1"/>
</dbReference>
<protein>
    <submittedName>
        <fullName evidence="5">DgyrCDS3930</fullName>
    </submittedName>
</protein>
<dbReference type="InterPro" id="IPR013216">
    <property type="entry name" value="Methyltransf_11"/>
</dbReference>
<evidence type="ECO:0000256" key="2">
    <source>
        <dbReference type="ARBA" id="ARBA00022603"/>
    </source>
</evidence>
<dbReference type="OrthoDB" id="506498at2759"/>
<reference evidence="5 6" key="1">
    <citation type="submission" date="2020-08" db="EMBL/GenBank/DDBJ databases">
        <authorList>
            <person name="Hejnol A."/>
        </authorList>
    </citation>
    <scope>NUCLEOTIDE SEQUENCE [LARGE SCALE GENOMIC DNA]</scope>
</reference>